<proteinExistence type="predicted"/>
<feature type="non-terminal residue" evidence="8">
    <location>
        <position position="1"/>
    </location>
</feature>
<dbReference type="OrthoDB" id="6111853at2759"/>
<gene>
    <name evidence="8" type="ORF">CUNI_LOCUS17698</name>
</gene>
<keyword evidence="3" id="KW-0399">Innate immunity</keyword>
<dbReference type="GO" id="GO:0045087">
    <property type="term" value="P:innate immune response"/>
    <property type="evidence" value="ECO:0007669"/>
    <property type="project" value="UniProtKB-KW"/>
</dbReference>
<feature type="domain" description="Caspase recruitment" evidence="7">
    <location>
        <begin position="19"/>
        <end position="89"/>
    </location>
</feature>
<dbReference type="AlphaFoldDB" id="A0A8S3ZVY4"/>
<evidence type="ECO:0000256" key="4">
    <source>
        <dbReference type="ARBA" id="ARBA00022843"/>
    </source>
</evidence>
<evidence type="ECO:0000256" key="3">
    <source>
        <dbReference type="ARBA" id="ARBA00022588"/>
    </source>
</evidence>
<evidence type="ECO:0000256" key="1">
    <source>
        <dbReference type="ARBA" id="ARBA00022499"/>
    </source>
</evidence>
<comment type="caution">
    <text evidence="8">The sequence shown here is derived from an EMBL/GenBank/DDBJ whole genome shotgun (WGS) entry which is preliminary data.</text>
</comment>
<keyword evidence="1" id="KW-1017">Isopeptide bond</keyword>
<dbReference type="InterPro" id="IPR031964">
    <property type="entry name" value="CARD_dom"/>
</dbReference>
<dbReference type="Gene3D" id="1.10.533.10">
    <property type="entry name" value="Death Domain, Fas"/>
    <property type="match status" value="2"/>
</dbReference>
<keyword evidence="5" id="KW-0391">Immunity</keyword>
<evidence type="ECO:0000313" key="8">
    <source>
        <dbReference type="EMBL" id="CAG5132140.1"/>
    </source>
</evidence>
<sequence>MASCEFPLAIQKVKPRIREIFLEFVRPSEVLHVFHKYDLEVLTRNDIENVAAKTKECGDSDGAVMLLDRLRRYGNWFACLLKVLEDPEIKQQHVAEIMRSADRECPVVSETFFHEHNMEMKIAVQGPFEDFVLPQQALRCFQKLYPGFMNDREISRVDLITEKKGNCKGANELLDVISHKRDWFRCLMTVLRDSSMKMGHVASILEKKTESLRREFEARTNNNDYETDSASIERRADQTKSN</sequence>
<dbReference type="InterPro" id="IPR011029">
    <property type="entry name" value="DEATH-like_dom_sf"/>
</dbReference>
<keyword evidence="2" id="KW-0597">Phosphoprotein</keyword>
<reference evidence="8" key="1">
    <citation type="submission" date="2021-04" db="EMBL/GenBank/DDBJ databases">
        <authorList>
            <consortium name="Molecular Ecology Group"/>
        </authorList>
    </citation>
    <scope>NUCLEOTIDE SEQUENCE</scope>
</reference>
<evidence type="ECO:0000256" key="6">
    <source>
        <dbReference type="SAM" id="MobiDB-lite"/>
    </source>
</evidence>
<evidence type="ECO:0000259" key="7">
    <source>
        <dbReference type="Pfam" id="PF16739"/>
    </source>
</evidence>
<feature type="compositionally biased region" description="Basic and acidic residues" evidence="6">
    <location>
        <begin position="231"/>
        <end position="242"/>
    </location>
</feature>
<dbReference type="Proteomes" id="UP000678393">
    <property type="component" value="Unassembled WGS sequence"/>
</dbReference>
<feature type="region of interest" description="Disordered" evidence="6">
    <location>
        <begin position="218"/>
        <end position="242"/>
    </location>
</feature>
<evidence type="ECO:0000256" key="2">
    <source>
        <dbReference type="ARBA" id="ARBA00022553"/>
    </source>
</evidence>
<evidence type="ECO:0000313" key="9">
    <source>
        <dbReference type="Proteomes" id="UP000678393"/>
    </source>
</evidence>
<feature type="compositionally biased region" description="Polar residues" evidence="6">
    <location>
        <begin position="219"/>
        <end position="230"/>
    </location>
</feature>
<keyword evidence="4" id="KW-0832">Ubl conjugation</keyword>
<protein>
    <recommendedName>
        <fullName evidence="7">Caspase recruitment domain-containing protein</fullName>
    </recommendedName>
</protein>
<keyword evidence="9" id="KW-1185">Reference proteome</keyword>
<name>A0A8S3ZVY4_9EUPU</name>
<dbReference type="EMBL" id="CAJHNH020005112">
    <property type="protein sequence ID" value="CAG5132140.1"/>
    <property type="molecule type" value="Genomic_DNA"/>
</dbReference>
<dbReference type="GO" id="GO:0005737">
    <property type="term" value="C:cytoplasm"/>
    <property type="evidence" value="ECO:0007669"/>
    <property type="project" value="UniProtKB-ARBA"/>
</dbReference>
<organism evidence="8 9">
    <name type="scientific">Candidula unifasciata</name>
    <dbReference type="NCBI Taxonomy" id="100452"/>
    <lineage>
        <taxon>Eukaryota</taxon>
        <taxon>Metazoa</taxon>
        <taxon>Spiralia</taxon>
        <taxon>Lophotrochozoa</taxon>
        <taxon>Mollusca</taxon>
        <taxon>Gastropoda</taxon>
        <taxon>Heterobranchia</taxon>
        <taxon>Euthyneura</taxon>
        <taxon>Panpulmonata</taxon>
        <taxon>Eupulmonata</taxon>
        <taxon>Stylommatophora</taxon>
        <taxon>Helicina</taxon>
        <taxon>Helicoidea</taxon>
        <taxon>Geomitridae</taxon>
        <taxon>Candidula</taxon>
    </lineage>
</organism>
<dbReference type="Pfam" id="PF16739">
    <property type="entry name" value="CARD_2"/>
    <property type="match status" value="1"/>
</dbReference>
<evidence type="ECO:0000256" key="5">
    <source>
        <dbReference type="ARBA" id="ARBA00022859"/>
    </source>
</evidence>
<accession>A0A8S3ZVY4</accession>